<organism evidence="1 2">
    <name type="scientific">Paenibacillus xylanexedens</name>
    <dbReference type="NCBI Taxonomy" id="528191"/>
    <lineage>
        <taxon>Bacteria</taxon>
        <taxon>Bacillati</taxon>
        <taxon>Bacillota</taxon>
        <taxon>Bacilli</taxon>
        <taxon>Bacillales</taxon>
        <taxon>Paenibacillaceae</taxon>
        <taxon>Paenibacillus</taxon>
    </lineage>
</organism>
<accession>A0ABS4RR08</accession>
<sequence length="74" mass="8036">MLGTAGQIQTHQIEVFHGAFTSSGPISNHINEWLSGQPVETQIIDIKYGTYTLPDANDEMALGETALIIYKTTG</sequence>
<reference evidence="1 2" key="1">
    <citation type="submission" date="2021-03" db="EMBL/GenBank/DDBJ databases">
        <title>Genomic Encyclopedia of Type Strains, Phase IV (KMG-IV): sequencing the most valuable type-strain genomes for metagenomic binning, comparative biology and taxonomic classification.</title>
        <authorList>
            <person name="Goeker M."/>
        </authorList>
    </citation>
    <scope>NUCLEOTIDE SEQUENCE [LARGE SCALE GENOMIC DNA]</scope>
    <source>
        <strain evidence="1 2">DSM 21292</strain>
    </source>
</reference>
<evidence type="ECO:0000313" key="2">
    <source>
        <dbReference type="Proteomes" id="UP000810207"/>
    </source>
</evidence>
<dbReference type="RefSeq" id="WP_211082094.1">
    <property type="nucleotide sequence ID" value="NZ_CBCSLC010000003.1"/>
</dbReference>
<comment type="caution">
    <text evidence="1">The sequence shown here is derived from an EMBL/GenBank/DDBJ whole genome shotgun (WGS) entry which is preliminary data.</text>
</comment>
<evidence type="ECO:0008006" key="3">
    <source>
        <dbReference type="Google" id="ProtNLM"/>
    </source>
</evidence>
<name>A0ABS4RR08_PAEXY</name>
<gene>
    <name evidence="1" type="ORF">J2Z28_001933</name>
</gene>
<dbReference type="Proteomes" id="UP000810207">
    <property type="component" value="Unassembled WGS sequence"/>
</dbReference>
<proteinExistence type="predicted"/>
<dbReference type="EMBL" id="JAGIKV010000006">
    <property type="protein sequence ID" value="MBP2245315.1"/>
    <property type="molecule type" value="Genomic_DNA"/>
</dbReference>
<keyword evidence="2" id="KW-1185">Reference proteome</keyword>
<protein>
    <recommendedName>
        <fullName evidence="3">GyrI-like small molecule binding domain-containing protein</fullName>
    </recommendedName>
</protein>
<evidence type="ECO:0000313" key="1">
    <source>
        <dbReference type="EMBL" id="MBP2245315.1"/>
    </source>
</evidence>